<evidence type="ECO:0000313" key="2">
    <source>
        <dbReference type="Proteomes" id="UP000285456"/>
    </source>
</evidence>
<comment type="caution">
    <text evidence="1">The sequence shown here is derived from an EMBL/GenBank/DDBJ whole genome shotgun (WGS) entry which is preliminary data.</text>
</comment>
<dbReference type="OrthoDB" id="4933449at2"/>
<gene>
    <name evidence="1" type="ORF">D1B32_15625</name>
</gene>
<evidence type="ECO:0000313" key="1">
    <source>
        <dbReference type="EMBL" id="RHW30849.1"/>
    </source>
</evidence>
<keyword evidence="2" id="KW-1185">Reference proteome</keyword>
<dbReference type="RefSeq" id="WP_118889825.1">
    <property type="nucleotide sequence ID" value="NZ_JAUOPF010000003.1"/>
</dbReference>
<dbReference type="AlphaFoldDB" id="A0A417YDY2"/>
<protein>
    <submittedName>
        <fullName evidence="1">DUF2877 domain-containing protein</fullName>
    </submittedName>
</protein>
<dbReference type="Proteomes" id="UP000285456">
    <property type="component" value="Unassembled WGS sequence"/>
</dbReference>
<dbReference type="EMBL" id="QWEH01000011">
    <property type="protein sequence ID" value="RHW30849.1"/>
    <property type="molecule type" value="Genomic_DNA"/>
</dbReference>
<reference evidence="1 2" key="1">
    <citation type="journal article" date="2007" name="Int. J. Syst. Evol. Microbiol.">
        <title>Oceanobacillus profundus sp. nov., isolated from a deep-sea sediment core.</title>
        <authorList>
            <person name="Kim Y.G."/>
            <person name="Choi D.H."/>
            <person name="Hyun S."/>
            <person name="Cho B.C."/>
        </authorList>
    </citation>
    <scope>NUCLEOTIDE SEQUENCE [LARGE SCALE GENOMIC DNA]</scope>
    <source>
        <strain evidence="1 2">DSM 18246</strain>
    </source>
</reference>
<name>A0A417YDY2_9BACI</name>
<proteinExistence type="predicted"/>
<sequence>MNDFNKKAIRGGNSLTSWEANATSKIVFQILNDHSNGTVHSVFNNSFNLIFGERMIHIGSVENGVAPFGIGMEHMNAQLLTRQIKGNLPVQWDAFNKQLIIGNKHLLSLNQVVRTNHLLSEQSFNTTSIQRNLDWIISKLRHESWQTGLAQTVEEKEYIIDYLLSRKITDANQSLFRKFDELDCVVKNCYGPDVQNVFDYWIGRGLGLTPSGDDLLTGICASLSVLQGTSNRFHLQLRGYVTQYGLQRTTQVGYEYLYYAAQHKYHSHLIQFCSALLTEQESSLSAVLEEMRAIGHTSGTDTIIGVLLGMKIGLVD</sequence>
<dbReference type="InterPro" id="IPR021530">
    <property type="entry name" value="AllH-like"/>
</dbReference>
<accession>A0A417YDY2</accession>
<dbReference type="Pfam" id="PF11392">
    <property type="entry name" value="AllH"/>
    <property type="match status" value="1"/>
</dbReference>
<organism evidence="1 2">
    <name type="scientific">Oceanobacillus profundus</name>
    <dbReference type="NCBI Taxonomy" id="372463"/>
    <lineage>
        <taxon>Bacteria</taxon>
        <taxon>Bacillati</taxon>
        <taxon>Bacillota</taxon>
        <taxon>Bacilli</taxon>
        <taxon>Bacillales</taxon>
        <taxon>Bacillaceae</taxon>
        <taxon>Oceanobacillus</taxon>
    </lineage>
</organism>